<feature type="transmembrane region" description="Helical" evidence="8">
    <location>
        <begin position="238"/>
        <end position="258"/>
    </location>
</feature>
<dbReference type="AlphaFoldDB" id="A0A7W9JKS7"/>
<feature type="transmembrane region" description="Helical" evidence="8">
    <location>
        <begin position="372"/>
        <end position="396"/>
    </location>
</feature>
<evidence type="ECO:0000256" key="8">
    <source>
        <dbReference type="RuleBase" id="RU365092"/>
    </source>
</evidence>
<dbReference type="InterPro" id="IPR003804">
    <property type="entry name" value="Lactate_perm"/>
</dbReference>
<dbReference type="Proteomes" id="UP000567246">
    <property type="component" value="Unassembled WGS sequence"/>
</dbReference>
<feature type="transmembrane region" description="Helical" evidence="8">
    <location>
        <begin position="178"/>
        <end position="199"/>
    </location>
</feature>
<keyword evidence="3 8" id="KW-0813">Transport</keyword>
<feature type="transmembrane region" description="Helical" evidence="8">
    <location>
        <begin position="211"/>
        <end position="232"/>
    </location>
</feature>
<dbReference type="EMBL" id="JACHMW010000001">
    <property type="protein sequence ID" value="MBB5849563.1"/>
    <property type="molecule type" value="Genomic_DNA"/>
</dbReference>
<comment type="subcellular location">
    <subcellularLocation>
        <location evidence="1 8">Cell membrane</location>
        <topology evidence="1 8">Multi-pass membrane protein</topology>
    </subcellularLocation>
</comment>
<keyword evidence="7 8" id="KW-0472">Membrane</keyword>
<proteinExistence type="inferred from homology"/>
<reference evidence="9 10" key="1">
    <citation type="submission" date="2020-08" db="EMBL/GenBank/DDBJ databases">
        <title>Sequencing the genomes of 1000 actinobacteria strains.</title>
        <authorList>
            <person name="Klenk H.-P."/>
        </authorList>
    </citation>
    <scope>NUCLEOTIDE SEQUENCE [LARGE SCALE GENOMIC DNA]</scope>
    <source>
        <strain evidence="9 10">DSM 17945</strain>
    </source>
</reference>
<keyword evidence="4 8" id="KW-1003">Cell membrane</keyword>
<dbReference type="Pfam" id="PF02652">
    <property type="entry name" value="Lactate_perm"/>
    <property type="match status" value="2"/>
</dbReference>
<protein>
    <recommendedName>
        <fullName evidence="8">L-lactate permease</fullName>
    </recommendedName>
</protein>
<evidence type="ECO:0000256" key="7">
    <source>
        <dbReference type="ARBA" id="ARBA00023136"/>
    </source>
</evidence>
<keyword evidence="6 8" id="KW-1133">Transmembrane helix</keyword>
<dbReference type="RefSeq" id="WP_184173181.1">
    <property type="nucleotide sequence ID" value="NZ_BAABAG010000018.1"/>
</dbReference>
<feature type="transmembrane region" description="Helical" evidence="8">
    <location>
        <begin position="331"/>
        <end position="352"/>
    </location>
</feature>
<feature type="transmembrane region" description="Helical" evidence="8">
    <location>
        <begin position="115"/>
        <end position="134"/>
    </location>
</feature>
<gene>
    <name evidence="9" type="ORF">HDA33_002127</name>
</gene>
<dbReference type="GO" id="GO:0015295">
    <property type="term" value="F:solute:proton symporter activity"/>
    <property type="evidence" value="ECO:0007669"/>
    <property type="project" value="TreeGrafter"/>
</dbReference>
<sequence>MQVLLALTPILLTLALLLTRLPAWVAPAAGGVLAAALAPTVFGVDPGVLAAEVGRGVPTVVEILAIIAGGITLSRVMEHSGAHARLALWLSAGNGPTLATALLMVHGIIPFLETVTGFGVSLIVGVPLLLGLGFTAFRSALLAVLALTIGPWGSMAPGTLMGARLYDLDFQAVGVTAALFNLPASLVAGAATVLLLRGAQGMRGDGEPARTVPWLAVGLLSGAAQWALILGANLTVGTAPAGAVGTFVLTVAWLLVIRRGRLTPGPGRDVVPYVTLMAGTVLGTTVEDALGLTGVLSVVGTPALWSFVAVGAGVALLGFGPHARRTVPGEAARLWVGTAIPNALYVAFGLTLSAGGVSQALAGALSGMGPAYLAAIPVIGAFSGFVTASNTGAMALMGPLQMDTGAALGVPPTWTNGLHNAAAGWGIIAGPARIQVAHAMAVGAQTPEMPGWAVSRRALLAVLLPAMVVGIALMSLLGLAVLPRV</sequence>
<feature type="transmembrane region" description="Helical" evidence="8">
    <location>
        <begin position="58"/>
        <end position="74"/>
    </location>
</feature>
<evidence type="ECO:0000256" key="2">
    <source>
        <dbReference type="ARBA" id="ARBA00010100"/>
    </source>
</evidence>
<feature type="transmembrane region" description="Helical" evidence="8">
    <location>
        <begin position="270"/>
        <end position="286"/>
    </location>
</feature>
<feature type="transmembrane region" description="Helical" evidence="8">
    <location>
        <begin position="458"/>
        <end position="482"/>
    </location>
</feature>
<evidence type="ECO:0000313" key="9">
    <source>
        <dbReference type="EMBL" id="MBB5849563.1"/>
    </source>
</evidence>
<evidence type="ECO:0000256" key="5">
    <source>
        <dbReference type="ARBA" id="ARBA00022692"/>
    </source>
</evidence>
<name>A0A7W9JKS7_9MICC</name>
<evidence type="ECO:0000256" key="1">
    <source>
        <dbReference type="ARBA" id="ARBA00004651"/>
    </source>
</evidence>
<keyword evidence="5 8" id="KW-0812">Transmembrane</keyword>
<keyword evidence="10" id="KW-1185">Reference proteome</keyword>
<evidence type="ECO:0000313" key="10">
    <source>
        <dbReference type="Proteomes" id="UP000567246"/>
    </source>
</evidence>
<feature type="transmembrane region" description="Helical" evidence="8">
    <location>
        <begin position="141"/>
        <end position="166"/>
    </location>
</feature>
<feature type="transmembrane region" description="Helical" evidence="8">
    <location>
        <begin position="86"/>
        <end position="109"/>
    </location>
</feature>
<comment type="caution">
    <text evidence="9">The sequence shown here is derived from an EMBL/GenBank/DDBJ whole genome shotgun (WGS) entry which is preliminary data.</text>
</comment>
<evidence type="ECO:0000256" key="4">
    <source>
        <dbReference type="ARBA" id="ARBA00022475"/>
    </source>
</evidence>
<accession>A0A7W9JKS7</accession>
<dbReference type="GO" id="GO:0005886">
    <property type="term" value="C:plasma membrane"/>
    <property type="evidence" value="ECO:0007669"/>
    <property type="project" value="UniProtKB-SubCell"/>
</dbReference>
<dbReference type="PANTHER" id="PTHR30003:SF0">
    <property type="entry name" value="GLYCOLATE PERMEASE GLCA-RELATED"/>
    <property type="match status" value="1"/>
</dbReference>
<evidence type="ECO:0000256" key="3">
    <source>
        <dbReference type="ARBA" id="ARBA00022448"/>
    </source>
</evidence>
<dbReference type="GO" id="GO:0015129">
    <property type="term" value="F:lactate transmembrane transporter activity"/>
    <property type="evidence" value="ECO:0007669"/>
    <property type="project" value="UniProtKB-UniRule"/>
</dbReference>
<feature type="transmembrane region" description="Helical" evidence="8">
    <location>
        <begin position="292"/>
        <end position="319"/>
    </location>
</feature>
<comment type="function">
    <text evidence="8">Uptake of L-lactate across the membrane. Can also transport D-lactate and glycolate.</text>
</comment>
<evidence type="ECO:0000256" key="6">
    <source>
        <dbReference type="ARBA" id="ARBA00022989"/>
    </source>
</evidence>
<comment type="similarity">
    <text evidence="2 8">Belongs to the lactate permease family.</text>
</comment>
<dbReference type="PANTHER" id="PTHR30003">
    <property type="entry name" value="L-LACTATE PERMEASE"/>
    <property type="match status" value="1"/>
</dbReference>
<organism evidence="9 10">
    <name type="scientific">Micrococcus endophyticus</name>
    <dbReference type="NCBI Taxonomy" id="455343"/>
    <lineage>
        <taxon>Bacteria</taxon>
        <taxon>Bacillati</taxon>
        <taxon>Actinomycetota</taxon>
        <taxon>Actinomycetes</taxon>
        <taxon>Micrococcales</taxon>
        <taxon>Micrococcaceae</taxon>
        <taxon>Micrococcus</taxon>
    </lineage>
</organism>